<feature type="transmembrane region" description="Helical" evidence="14">
    <location>
        <begin position="154"/>
        <end position="173"/>
    </location>
</feature>
<keyword evidence="5 14" id="KW-0812">Transmembrane</keyword>
<dbReference type="InterPro" id="IPR018212">
    <property type="entry name" value="Na/solute_symporter_CS"/>
</dbReference>
<evidence type="ECO:0000256" key="3">
    <source>
        <dbReference type="ARBA" id="ARBA00022448"/>
    </source>
</evidence>
<evidence type="ECO:0000256" key="1">
    <source>
        <dbReference type="ARBA" id="ARBA00004651"/>
    </source>
</evidence>
<feature type="transmembrane region" description="Helical" evidence="14">
    <location>
        <begin position="225"/>
        <end position="246"/>
    </location>
</feature>
<evidence type="ECO:0000313" key="15">
    <source>
        <dbReference type="EMBL" id="GAA0428061.1"/>
    </source>
</evidence>
<dbReference type="InterPro" id="IPR050277">
    <property type="entry name" value="Sodium:Solute_Symporter"/>
</dbReference>
<evidence type="ECO:0000256" key="11">
    <source>
        <dbReference type="ARBA" id="ARBA00023201"/>
    </source>
</evidence>
<dbReference type="InterPro" id="IPR001734">
    <property type="entry name" value="Na/solute_symporter"/>
</dbReference>
<dbReference type="InterPro" id="IPR038377">
    <property type="entry name" value="Na/Glc_symporter_sf"/>
</dbReference>
<dbReference type="PANTHER" id="PTHR48086:SF3">
    <property type="entry name" value="SODIUM_PROLINE SYMPORTER"/>
    <property type="match status" value="1"/>
</dbReference>
<evidence type="ECO:0000256" key="9">
    <source>
        <dbReference type="ARBA" id="ARBA00023065"/>
    </source>
</evidence>
<evidence type="ECO:0000256" key="14">
    <source>
        <dbReference type="SAM" id="Phobius"/>
    </source>
</evidence>
<feature type="transmembrane region" description="Helical" evidence="14">
    <location>
        <begin position="437"/>
        <end position="458"/>
    </location>
</feature>
<feature type="transmembrane region" description="Helical" evidence="14">
    <location>
        <begin position="70"/>
        <end position="93"/>
    </location>
</feature>
<evidence type="ECO:0000256" key="2">
    <source>
        <dbReference type="ARBA" id="ARBA00006434"/>
    </source>
</evidence>
<feature type="transmembrane region" description="Helical" evidence="14">
    <location>
        <begin position="113"/>
        <end position="134"/>
    </location>
</feature>
<keyword evidence="6" id="KW-0769">Symport</keyword>
<dbReference type="PROSITE" id="PS50283">
    <property type="entry name" value="NA_SOLUT_SYMP_3"/>
    <property type="match status" value="1"/>
</dbReference>
<organism evidence="15 16">
    <name type="scientific">Lentibacillus halophilus</name>
    <dbReference type="NCBI Taxonomy" id="295065"/>
    <lineage>
        <taxon>Bacteria</taxon>
        <taxon>Bacillati</taxon>
        <taxon>Bacillota</taxon>
        <taxon>Bacilli</taxon>
        <taxon>Bacillales</taxon>
        <taxon>Bacillaceae</taxon>
        <taxon>Lentibacillus</taxon>
    </lineage>
</organism>
<feature type="transmembrane region" description="Helical" evidence="14">
    <location>
        <begin position="355"/>
        <end position="376"/>
    </location>
</feature>
<evidence type="ECO:0000313" key="16">
    <source>
        <dbReference type="Proteomes" id="UP001501459"/>
    </source>
</evidence>
<keyword evidence="10 14" id="KW-0472">Membrane</keyword>
<keyword evidence="16" id="KW-1185">Reference proteome</keyword>
<feature type="transmembrane region" description="Helical" evidence="14">
    <location>
        <begin position="44"/>
        <end position="64"/>
    </location>
</feature>
<proteinExistence type="inferred from homology"/>
<keyword evidence="9" id="KW-0406">Ion transport</keyword>
<dbReference type="PANTHER" id="PTHR48086">
    <property type="entry name" value="SODIUM/PROLINE SYMPORTER-RELATED"/>
    <property type="match status" value="1"/>
</dbReference>
<accession>A0ABN0Z173</accession>
<keyword evidence="4" id="KW-1003">Cell membrane</keyword>
<dbReference type="Gene3D" id="1.20.1730.10">
    <property type="entry name" value="Sodium/glucose cotransporter"/>
    <property type="match status" value="1"/>
</dbReference>
<evidence type="ECO:0000256" key="6">
    <source>
        <dbReference type="ARBA" id="ARBA00022847"/>
    </source>
</evidence>
<comment type="subcellular location">
    <subcellularLocation>
        <location evidence="1">Cell membrane</location>
        <topology evidence="1">Multi-pass membrane protein</topology>
    </subcellularLocation>
</comment>
<dbReference type="Proteomes" id="UP001501459">
    <property type="component" value="Unassembled WGS sequence"/>
</dbReference>
<evidence type="ECO:0000256" key="12">
    <source>
        <dbReference type="ARBA" id="ARBA00033708"/>
    </source>
</evidence>
<feature type="transmembrane region" description="Helical" evidence="14">
    <location>
        <begin position="6"/>
        <end position="23"/>
    </location>
</feature>
<comment type="similarity">
    <text evidence="2 13">Belongs to the sodium:solute symporter (SSF) (TC 2.A.21) family.</text>
</comment>
<reference evidence="15 16" key="1">
    <citation type="journal article" date="2019" name="Int. J. Syst. Evol. Microbiol.">
        <title>The Global Catalogue of Microorganisms (GCM) 10K type strain sequencing project: providing services to taxonomists for standard genome sequencing and annotation.</title>
        <authorList>
            <consortium name="The Broad Institute Genomics Platform"/>
            <consortium name="The Broad Institute Genome Sequencing Center for Infectious Disease"/>
            <person name="Wu L."/>
            <person name="Ma J."/>
        </authorList>
    </citation>
    <scope>NUCLEOTIDE SEQUENCE [LARGE SCALE GENOMIC DNA]</scope>
    <source>
        <strain evidence="15 16">JCM 12149</strain>
    </source>
</reference>
<evidence type="ECO:0000256" key="5">
    <source>
        <dbReference type="ARBA" id="ARBA00022692"/>
    </source>
</evidence>
<keyword evidence="7 14" id="KW-1133">Transmembrane helix</keyword>
<dbReference type="EMBL" id="BAAADM010000002">
    <property type="protein sequence ID" value="GAA0428061.1"/>
    <property type="molecule type" value="Genomic_DNA"/>
</dbReference>
<evidence type="ECO:0000256" key="4">
    <source>
        <dbReference type="ARBA" id="ARBA00022475"/>
    </source>
</evidence>
<keyword evidence="3" id="KW-0813">Transport</keyword>
<dbReference type="NCBIfam" id="TIGR00813">
    <property type="entry name" value="sss"/>
    <property type="match status" value="1"/>
</dbReference>
<feature type="transmembrane region" description="Helical" evidence="14">
    <location>
        <begin position="180"/>
        <end position="199"/>
    </location>
</feature>
<comment type="catalytic activity">
    <reaction evidence="12">
        <text>L-proline(in) + Na(+)(in) = L-proline(out) + Na(+)(out)</text>
        <dbReference type="Rhea" id="RHEA:28967"/>
        <dbReference type="ChEBI" id="CHEBI:29101"/>
        <dbReference type="ChEBI" id="CHEBI:60039"/>
    </reaction>
</comment>
<feature type="transmembrane region" description="Helical" evidence="14">
    <location>
        <begin position="267"/>
        <end position="289"/>
    </location>
</feature>
<name>A0ABN0Z173_9BACI</name>
<dbReference type="RefSeq" id="WP_343750378.1">
    <property type="nucleotide sequence ID" value="NZ_BAAADM010000002.1"/>
</dbReference>
<evidence type="ECO:0000256" key="13">
    <source>
        <dbReference type="RuleBase" id="RU362091"/>
    </source>
</evidence>
<keyword evidence="11" id="KW-0739">Sodium transport</keyword>
<comment type="caution">
    <text evidence="15">The sequence shown here is derived from an EMBL/GenBank/DDBJ whole genome shotgun (WGS) entry which is preliminary data.</text>
</comment>
<evidence type="ECO:0000256" key="7">
    <source>
        <dbReference type="ARBA" id="ARBA00022989"/>
    </source>
</evidence>
<feature type="transmembrane region" description="Helical" evidence="14">
    <location>
        <begin position="382"/>
        <end position="406"/>
    </location>
</feature>
<feature type="transmembrane region" description="Helical" evidence="14">
    <location>
        <begin position="413"/>
        <end position="431"/>
    </location>
</feature>
<sequence>MQILETVILGVYLVLMTLMGIYFTKRAHSSENDYWTAGKSINTFVGAFALFAALASSSSLMGAVGSGVALGVPFLFAYGFGAVAILPFTLFLVSGQIRRSGVNTLPEFFKQRYGQTVQIVAVFIVVFGMTFYMVPQLTASGLIGSHVLGIDYKTAVIVLGIGFTIYAALGGMWAITYTDLIQGSVMLIGMLVLSLIILVQHDGFSSLIQDALATSPNFGDVTQPWMSYFGLFLAFLWFGIVSPSAVMRNFASKDAKTARRSAMWSCLLYLLIFAFGFIVAAGGASLGIADELNNQDMIFVSVIESYMSPLLAGIMLAGLLAAIMSSADAMLLAISAGVARDIYKEYINKNASESTVTKIGFVVMVVASIIGIIIAINPPQLIAIMVGWVGGFLLSSFGFPLILGIWWNRANKAGALAGMLGGAFTFLLLVITKPFSLVSEPIIAAPVSLILVICFSLLTQPPSLDIRNQVNQYHSDDDEKSNIKKTVG</sequence>
<keyword evidence="8" id="KW-0915">Sodium</keyword>
<dbReference type="PROSITE" id="PS00456">
    <property type="entry name" value="NA_SOLUT_SYMP_1"/>
    <property type="match status" value="1"/>
</dbReference>
<evidence type="ECO:0000256" key="8">
    <source>
        <dbReference type="ARBA" id="ARBA00023053"/>
    </source>
</evidence>
<evidence type="ECO:0000256" key="10">
    <source>
        <dbReference type="ARBA" id="ARBA00023136"/>
    </source>
</evidence>
<dbReference type="Pfam" id="PF00474">
    <property type="entry name" value="SSF"/>
    <property type="match status" value="1"/>
</dbReference>
<protein>
    <submittedName>
        <fullName evidence="15">Sodium/proline symporter PutP</fullName>
    </submittedName>
</protein>
<feature type="transmembrane region" description="Helical" evidence="14">
    <location>
        <begin position="309"/>
        <end position="334"/>
    </location>
</feature>
<dbReference type="CDD" id="cd10322">
    <property type="entry name" value="SLC5sbd"/>
    <property type="match status" value="1"/>
</dbReference>
<gene>
    <name evidence="15" type="primary">putP_1</name>
    <name evidence="15" type="ORF">GCM10008983_00380</name>
</gene>